<comment type="similarity">
    <text evidence="13">Belongs to the G-protein coupled receptor 1 family.</text>
</comment>
<dbReference type="PANTHER" id="PTHR26450:SF417">
    <property type="entry name" value="ODORANT RECEPTOR-RELATED"/>
    <property type="match status" value="1"/>
</dbReference>
<dbReference type="InterPro" id="IPR050402">
    <property type="entry name" value="OR51/52/56-like"/>
</dbReference>
<dbReference type="Pfam" id="PF13853">
    <property type="entry name" value="7tm_4"/>
    <property type="match status" value="1"/>
</dbReference>
<dbReference type="InterPro" id="IPR017452">
    <property type="entry name" value="GPCR_Rhodpsn_7TM"/>
</dbReference>
<feature type="transmembrane region" description="Helical" evidence="14">
    <location>
        <begin position="24"/>
        <end position="53"/>
    </location>
</feature>
<feature type="transmembrane region" description="Helical" evidence="14">
    <location>
        <begin position="60"/>
        <end position="83"/>
    </location>
</feature>
<feature type="domain" description="G-protein coupled receptors family 1 profile" evidence="15">
    <location>
        <begin position="42"/>
        <end position="296"/>
    </location>
</feature>
<organism evidence="16 17">
    <name type="scientific">Periophthalmus magnuspinnatus</name>
    <dbReference type="NCBI Taxonomy" id="409849"/>
    <lineage>
        <taxon>Eukaryota</taxon>
        <taxon>Metazoa</taxon>
        <taxon>Chordata</taxon>
        <taxon>Craniata</taxon>
        <taxon>Vertebrata</taxon>
        <taxon>Euteleostomi</taxon>
        <taxon>Actinopterygii</taxon>
        <taxon>Neopterygii</taxon>
        <taxon>Teleostei</taxon>
        <taxon>Neoteleostei</taxon>
        <taxon>Acanthomorphata</taxon>
        <taxon>Gobiaria</taxon>
        <taxon>Gobiiformes</taxon>
        <taxon>Gobioidei</taxon>
        <taxon>Gobiidae</taxon>
        <taxon>Oxudercinae</taxon>
        <taxon>Periophthalmus</taxon>
    </lineage>
</organism>
<dbReference type="PROSITE" id="PS50262">
    <property type="entry name" value="G_PROTEIN_RECEP_F1_2"/>
    <property type="match status" value="1"/>
</dbReference>
<dbReference type="AlphaFoldDB" id="A0A3B4AHH9"/>
<reference evidence="16" key="2">
    <citation type="submission" date="2025-09" db="UniProtKB">
        <authorList>
            <consortium name="Ensembl"/>
        </authorList>
    </citation>
    <scope>IDENTIFICATION</scope>
</reference>
<evidence type="ECO:0000256" key="6">
    <source>
        <dbReference type="ARBA" id="ARBA00022989"/>
    </source>
</evidence>
<feature type="transmembrane region" description="Helical" evidence="14">
    <location>
        <begin position="206"/>
        <end position="229"/>
    </location>
</feature>
<evidence type="ECO:0000256" key="3">
    <source>
        <dbReference type="ARBA" id="ARBA00022606"/>
    </source>
</evidence>
<evidence type="ECO:0000256" key="9">
    <source>
        <dbReference type="ARBA" id="ARBA00023157"/>
    </source>
</evidence>
<keyword evidence="10 13" id="KW-0675">Receptor</keyword>
<dbReference type="Gene3D" id="1.20.1070.10">
    <property type="entry name" value="Rhodopsin 7-helix transmembrane proteins"/>
    <property type="match status" value="1"/>
</dbReference>
<dbReference type="GO" id="GO:0005886">
    <property type="term" value="C:plasma membrane"/>
    <property type="evidence" value="ECO:0007669"/>
    <property type="project" value="UniProtKB-SubCell"/>
</dbReference>
<reference evidence="16" key="1">
    <citation type="submission" date="2025-08" db="UniProtKB">
        <authorList>
            <consortium name="Ensembl"/>
        </authorList>
    </citation>
    <scope>IDENTIFICATION</scope>
</reference>
<comment type="subcellular location">
    <subcellularLocation>
        <location evidence="1 14">Cell membrane</location>
        <topology evidence="1 14">Multi-pass membrane protein</topology>
    </subcellularLocation>
</comment>
<dbReference type="SUPFAM" id="SSF81321">
    <property type="entry name" value="Family A G protein-coupled receptor-like"/>
    <property type="match status" value="1"/>
</dbReference>
<keyword evidence="9" id="KW-1015">Disulfide bond</keyword>
<evidence type="ECO:0000256" key="2">
    <source>
        <dbReference type="ARBA" id="ARBA00022475"/>
    </source>
</evidence>
<evidence type="ECO:0000259" key="15">
    <source>
        <dbReference type="PROSITE" id="PS50262"/>
    </source>
</evidence>
<dbReference type="FunFam" id="1.20.1070.10:FF:000024">
    <property type="entry name" value="Olfactory receptor"/>
    <property type="match status" value="1"/>
</dbReference>
<keyword evidence="3 14" id="KW-0716">Sensory transduction</keyword>
<name>A0A3B4AHH9_9GOBI</name>
<keyword evidence="5 14" id="KW-0552">Olfaction</keyword>
<dbReference type="PROSITE" id="PS00237">
    <property type="entry name" value="G_PROTEIN_RECEP_F1_1"/>
    <property type="match status" value="1"/>
</dbReference>
<dbReference type="GO" id="GO:0004930">
    <property type="term" value="F:G protein-coupled receptor activity"/>
    <property type="evidence" value="ECO:0007669"/>
    <property type="project" value="UniProtKB-KW"/>
</dbReference>
<accession>A0A3B4AHH9</accession>
<dbReference type="InterPro" id="IPR000276">
    <property type="entry name" value="GPCR_Rhodpsn"/>
</dbReference>
<evidence type="ECO:0000256" key="14">
    <source>
        <dbReference type="RuleBase" id="RU363047"/>
    </source>
</evidence>
<evidence type="ECO:0000313" key="17">
    <source>
        <dbReference type="Proteomes" id="UP000261520"/>
    </source>
</evidence>
<keyword evidence="12 13" id="KW-0807">Transducer</keyword>
<proteinExistence type="inferred from homology"/>
<dbReference type="Proteomes" id="UP000261520">
    <property type="component" value="Unplaced"/>
</dbReference>
<evidence type="ECO:0000256" key="8">
    <source>
        <dbReference type="ARBA" id="ARBA00023136"/>
    </source>
</evidence>
<sequence>MLVSNGTNLKHFVMVGFPGLSSAYFGPVSVLLLFVFLAIIVGNAFTVAVIYLIKSLHKPTYIIFVNLAMTDIIFAIVTLPKVISRYWWDDTLTLFGTCFTQMYFVHSMGSITSLILLLMALDRFIAVWFPLRYPTVVNNRSISIACFLCWCLTFIRMVGVVSHALTLPYCGIHGNIIPHCYCDHLSITQLGCGNEVKYVKVVSLGIALFGLLMPLAFIIFSYFSVIVAVIKMSQAESRYRVLSTCAPQIFITCLYYVPRCFVYIAHNLGLKIGQEIQVVIVMLYSFVPAIVNPLIYCFKTKDIKDALSQSDTAP</sequence>
<keyword evidence="17" id="KW-1185">Reference proteome</keyword>
<evidence type="ECO:0000256" key="1">
    <source>
        <dbReference type="ARBA" id="ARBA00004651"/>
    </source>
</evidence>
<dbReference type="InterPro" id="IPR000725">
    <property type="entry name" value="Olfact_rcpt"/>
</dbReference>
<evidence type="ECO:0000256" key="5">
    <source>
        <dbReference type="ARBA" id="ARBA00022725"/>
    </source>
</evidence>
<feature type="transmembrane region" description="Helical" evidence="14">
    <location>
        <begin position="276"/>
        <end position="298"/>
    </location>
</feature>
<evidence type="ECO:0000256" key="13">
    <source>
        <dbReference type="RuleBase" id="RU000688"/>
    </source>
</evidence>
<evidence type="ECO:0000256" key="10">
    <source>
        <dbReference type="ARBA" id="ARBA00023170"/>
    </source>
</evidence>
<dbReference type="PRINTS" id="PR00245">
    <property type="entry name" value="OLFACTORYR"/>
</dbReference>
<dbReference type="PANTHER" id="PTHR26450">
    <property type="entry name" value="OLFACTORY RECEPTOR 56B1-RELATED"/>
    <property type="match status" value="1"/>
</dbReference>
<feature type="transmembrane region" description="Helical" evidence="14">
    <location>
        <begin position="241"/>
        <end position="264"/>
    </location>
</feature>
<evidence type="ECO:0000256" key="11">
    <source>
        <dbReference type="ARBA" id="ARBA00023180"/>
    </source>
</evidence>
<protein>
    <recommendedName>
        <fullName evidence="14">Olfactory receptor</fullName>
    </recommendedName>
</protein>
<dbReference type="STRING" id="409849.ENSPMGP00000016140"/>
<feature type="transmembrane region" description="Helical" evidence="14">
    <location>
        <begin position="103"/>
        <end position="121"/>
    </location>
</feature>
<keyword evidence="4 13" id="KW-0812">Transmembrane</keyword>
<evidence type="ECO:0000256" key="7">
    <source>
        <dbReference type="ARBA" id="ARBA00023040"/>
    </source>
</evidence>
<dbReference type="GO" id="GO:0004984">
    <property type="term" value="F:olfactory receptor activity"/>
    <property type="evidence" value="ECO:0007669"/>
    <property type="project" value="InterPro"/>
</dbReference>
<evidence type="ECO:0000313" key="16">
    <source>
        <dbReference type="Ensembl" id="ENSPMGP00000016140.1"/>
    </source>
</evidence>
<keyword evidence="6 14" id="KW-1133">Transmembrane helix</keyword>
<dbReference type="Ensembl" id="ENSPMGT00000017219.1">
    <property type="protein sequence ID" value="ENSPMGP00000016140.1"/>
    <property type="gene ID" value="ENSPMGG00000013209.1"/>
</dbReference>
<keyword evidence="7 13" id="KW-0297">G-protein coupled receptor</keyword>
<evidence type="ECO:0000256" key="4">
    <source>
        <dbReference type="ARBA" id="ARBA00022692"/>
    </source>
</evidence>
<feature type="transmembrane region" description="Helical" evidence="14">
    <location>
        <begin position="142"/>
        <end position="165"/>
    </location>
</feature>
<evidence type="ECO:0000256" key="12">
    <source>
        <dbReference type="ARBA" id="ARBA00023224"/>
    </source>
</evidence>
<keyword evidence="8 14" id="KW-0472">Membrane</keyword>
<dbReference type="PRINTS" id="PR00237">
    <property type="entry name" value="GPCRRHODOPSN"/>
</dbReference>
<keyword evidence="11" id="KW-0325">Glycoprotein</keyword>
<keyword evidence="2 14" id="KW-1003">Cell membrane</keyword>